<evidence type="ECO:0000313" key="1">
    <source>
        <dbReference type="EMBL" id="CAI8049098.1"/>
    </source>
</evidence>
<dbReference type="Gene3D" id="1.10.533.10">
    <property type="entry name" value="Death Domain, Fas"/>
    <property type="match status" value="2"/>
</dbReference>
<gene>
    <name evidence="1" type="ORF">GBAR_LOCUS27042</name>
</gene>
<proteinExistence type="predicted"/>
<name>A0AA35TK69_GEOBA</name>
<sequence>MDDKTLRPGDARKIFEELLPAQNKSYMLGLALKLPLPIVEAIHSQYQNPRHRLFHVIIKFLEQAEPRPTWRDIVETLNSRAVNLPDLARRVEAAHCPDSITTSSSPQGPRRLIPASVAAHGSHWQPIHTAPGMDKTLRPADAEEIFEELLPAQNKSLELGLALNMPPPEVEAIHSQYKDPHDRLLRVIIKFLEQMGPRPTWRVIVEALRSCAVGLPGIARRVEAAHCPDSITISSSRPGPRRLIPASVAAHGSHWQPIHTAPGMDKTLRPDDAEEIFEELLPAQNKSLELGLALNMPPPEVEAIHSQYKDPHDRLLRVIIKFLEQMGPRPTWRVIVEALRSCAVGLPGIARRVEAAHCPDSITISSSRPGPRRLIPASVAAHGSHWQPIHTAPGMDKTLRPDDAVKILEELLPAQNKSHMLGLALKLPLPIVETIHSHYQNPQDRLLHVIIAFLEQMGPRSTWRVIVEALRSRAVGLQGIARRVEAAHCPDSITISSSPPGPRCLIPVSLSSQLTLLSSSREVEEMILMLNKRFHRLKNTVRDGLVEHKVHVKRVVDALTSFPAEDDDYRMVFLQNHIGDLFKVADNFDLFTTMNFHWKYFDPSLLETITKEFEEVVEVKAQMEAYKSDLRQFRMKTPLTLFCHTQKRKRINISLEFQQMVAEFEWPETVTLEDVEQFRQQYAYEYNLQQCTLMVAKFLDLESSKPQDLHSPSNFPCTSSVVTLQKDEKKVSKKSKILSEETSAETTAFTKHSSADNILFVEQPAEDFFCPVTTDFLLQPHLTSCCGKHLSEEAVLKTNKACPLCNDPKWKTVLDKRFQRQVNSLRVFCRHGDRGCGWQGELAALDRHIMSCSMKDAPQVEEQPTLHANKDNKIIVAGVSIFMRQYFWYTGKQMDFIWEEAGISLHFPAARCMRSIQISVGIFTDLEQNCMIPQRYQLMPRASSTYEIKSSAPLPAPVRVRIEHCGIVEKENSLVHMVAHGDAPYQFKPLHGGHFPLNKSYGEIEMAEFCLLTILYNILDTKMMLAVFVAHLKENNTIHFLVTKNTPANHTAVQNKYTNASLQPPHTKRYFYGTTEISLSIPELSP</sequence>
<organism evidence="1 2">
    <name type="scientific">Geodia barretti</name>
    <name type="common">Barrett's horny sponge</name>
    <dbReference type="NCBI Taxonomy" id="519541"/>
    <lineage>
        <taxon>Eukaryota</taxon>
        <taxon>Metazoa</taxon>
        <taxon>Porifera</taxon>
        <taxon>Demospongiae</taxon>
        <taxon>Heteroscleromorpha</taxon>
        <taxon>Tetractinellida</taxon>
        <taxon>Astrophorina</taxon>
        <taxon>Geodiidae</taxon>
        <taxon>Geodia</taxon>
    </lineage>
</organism>
<dbReference type="Proteomes" id="UP001174909">
    <property type="component" value="Unassembled WGS sequence"/>
</dbReference>
<comment type="caution">
    <text evidence="1">The sequence shown here is derived from an EMBL/GenBank/DDBJ whole genome shotgun (WGS) entry which is preliminary data.</text>
</comment>
<feature type="non-terminal residue" evidence="1">
    <location>
        <position position="1"/>
    </location>
</feature>
<keyword evidence="2" id="KW-1185">Reference proteome</keyword>
<reference evidence="1" key="1">
    <citation type="submission" date="2023-03" db="EMBL/GenBank/DDBJ databases">
        <authorList>
            <person name="Steffen K."/>
            <person name="Cardenas P."/>
        </authorList>
    </citation>
    <scope>NUCLEOTIDE SEQUENCE</scope>
</reference>
<dbReference type="EMBL" id="CASHTH010003773">
    <property type="protein sequence ID" value="CAI8049098.1"/>
    <property type="molecule type" value="Genomic_DNA"/>
</dbReference>
<dbReference type="CDD" id="cd01670">
    <property type="entry name" value="Death"/>
    <property type="match status" value="2"/>
</dbReference>
<dbReference type="InterPro" id="IPR013083">
    <property type="entry name" value="Znf_RING/FYVE/PHD"/>
</dbReference>
<dbReference type="SUPFAM" id="SSF57850">
    <property type="entry name" value="RING/U-box"/>
    <property type="match status" value="1"/>
</dbReference>
<dbReference type="AlphaFoldDB" id="A0AA35TK69"/>
<accession>A0AA35TK69</accession>
<protein>
    <submittedName>
        <fullName evidence="1">Uncharacterized protein</fullName>
    </submittedName>
</protein>
<dbReference type="Gene3D" id="3.30.40.10">
    <property type="entry name" value="Zinc/RING finger domain, C3HC4 (zinc finger)"/>
    <property type="match status" value="1"/>
</dbReference>
<evidence type="ECO:0000313" key="2">
    <source>
        <dbReference type="Proteomes" id="UP001174909"/>
    </source>
</evidence>
<dbReference type="InterPro" id="IPR011029">
    <property type="entry name" value="DEATH-like_dom_sf"/>
</dbReference>